<feature type="region of interest" description="Disordered" evidence="1">
    <location>
        <begin position="424"/>
        <end position="477"/>
    </location>
</feature>
<proteinExistence type="predicted"/>
<feature type="region of interest" description="Disordered" evidence="1">
    <location>
        <begin position="111"/>
        <end position="157"/>
    </location>
</feature>
<gene>
    <name evidence="2" type="ORF">IAS62_003596</name>
</gene>
<sequence>MTVIIHSLADAALADGPTVIRPPISTLMPAASLPTRASRSSPPKLSSRDQTLLSPPSVKGWSSVTFSSDDTTTPFMLPGSHTVHRSIEAQIHPLTQVTNQHMPLEYSVRRCSHANSSDHPASSSQPQPACRNTTPVLPTSKPFSRREKGPIEWPTLMPQPHTEVQLHRWCPLQRLQLDKRYPKWSIHGWHEDAQRLLQSPQALTPSNVYVKLRPISRGAYSSGSQFDKSSRAHPPPGWGENMDSTSQTFASPSLQAKTLHPLPLRPINSEVKPSERSYGFIMYGTELTEQENHAMARALDTGKESNGSRTNDGRSPLGKTRSIAFAPNSLAVIPPKVSYHARKTSGHLPLPDRPPTILLLSPVAPKAAAFEEDELDSTSSSSSCSSELSEYEEKSGEDFPLKLRLRLKVSPLSSILGSSSIKSIGSENITPSSSNYTPTNDTKRARTLNSTSTSSPMPLSSWGEEMRKWSGQGLYQR</sequence>
<feature type="compositionally biased region" description="Polar residues" evidence="1">
    <location>
        <begin position="113"/>
        <end position="137"/>
    </location>
</feature>
<feature type="region of interest" description="Disordered" evidence="1">
    <location>
        <begin position="299"/>
        <end position="320"/>
    </location>
</feature>
<organism evidence="2 3">
    <name type="scientific">Cryptococcus decagattii</name>
    <dbReference type="NCBI Taxonomy" id="1859122"/>
    <lineage>
        <taxon>Eukaryota</taxon>
        <taxon>Fungi</taxon>
        <taxon>Dikarya</taxon>
        <taxon>Basidiomycota</taxon>
        <taxon>Agaricomycotina</taxon>
        <taxon>Tremellomycetes</taxon>
        <taxon>Tremellales</taxon>
        <taxon>Cryptococcaceae</taxon>
        <taxon>Cryptococcus</taxon>
        <taxon>Cryptococcus gattii species complex</taxon>
    </lineage>
</organism>
<evidence type="ECO:0000313" key="3">
    <source>
        <dbReference type="Proteomes" id="UP001432216"/>
    </source>
</evidence>
<keyword evidence="3" id="KW-1185">Reference proteome</keyword>
<protein>
    <submittedName>
        <fullName evidence="2">Uncharacterized protein</fullName>
    </submittedName>
</protein>
<feature type="region of interest" description="Disordered" evidence="1">
    <location>
        <begin position="30"/>
        <end position="59"/>
    </location>
</feature>
<dbReference type="EMBL" id="CP143810">
    <property type="protein sequence ID" value="WVO22266.1"/>
    <property type="molecule type" value="Genomic_DNA"/>
</dbReference>
<dbReference type="RefSeq" id="XP_064721505.1">
    <property type="nucleotide sequence ID" value="XM_064865433.1"/>
</dbReference>
<feature type="region of interest" description="Disordered" evidence="1">
    <location>
        <begin position="370"/>
        <end position="395"/>
    </location>
</feature>
<feature type="compositionally biased region" description="Polar residues" evidence="1">
    <location>
        <begin position="427"/>
        <end position="440"/>
    </location>
</feature>
<feature type="region of interest" description="Disordered" evidence="1">
    <location>
        <begin position="220"/>
        <end position="247"/>
    </location>
</feature>
<reference evidence="2 3" key="1">
    <citation type="submission" date="2024-01" db="EMBL/GenBank/DDBJ databases">
        <title>Comparative genomics of Cryptococcus and Kwoniella reveals pathogenesis evolution and contrasting modes of karyotype evolution via chromosome fusion or intercentromeric recombination.</title>
        <authorList>
            <person name="Coelho M.A."/>
            <person name="David-Palma M."/>
            <person name="Shea T."/>
            <person name="Bowers K."/>
            <person name="McGinley-Smith S."/>
            <person name="Mohammad A.W."/>
            <person name="Gnirke A."/>
            <person name="Yurkov A.M."/>
            <person name="Nowrousian M."/>
            <person name="Sun S."/>
            <person name="Cuomo C.A."/>
            <person name="Heitman J."/>
        </authorList>
    </citation>
    <scope>NUCLEOTIDE SEQUENCE [LARGE SCALE GENOMIC DNA]</scope>
    <source>
        <strain evidence="2 3">7685027</strain>
    </source>
</reference>
<accession>A0ABZ2AY39</accession>
<dbReference type="GeneID" id="89990368"/>
<feature type="compositionally biased region" description="Polar residues" evidence="1">
    <location>
        <begin position="35"/>
        <end position="54"/>
    </location>
</feature>
<feature type="compositionally biased region" description="Low complexity" evidence="1">
    <location>
        <begin position="377"/>
        <end position="388"/>
    </location>
</feature>
<evidence type="ECO:0000256" key="1">
    <source>
        <dbReference type="SAM" id="MobiDB-lite"/>
    </source>
</evidence>
<evidence type="ECO:0000313" key="2">
    <source>
        <dbReference type="EMBL" id="WVO22266.1"/>
    </source>
</evidence>
<name>A0ABZ2AY39_9TREE</name>
<dbReference type="Proteomes" id="UP001432216">
    <property type="component" value="Chromosome 5"/>
</dbReference>
<feature type="compositionally biased region" description="Low complexity" evidence="1">
    <location>
        <begin position="447"/>
        <end position="461"/>
    </location>
</feature>